<feature type="region of interest" description="Disordered" evidence="1">
    <location>
        <begin position="24"/>
        <end position="66"/>
    </location>
</feature>
<feature type="compositionally biased region" description="Basic and acidic residues" evidence="1">
    <location>
        <begin position="28"/>
        <end position="38"/>
    </location>
</feature>
<feature type="compositionally biased region" description="Basic and acidic residues" evidence="1">
    <location>
        <begin position="53"/>
        <end position="66"/>
    </location>
</feature>
<organism evidence="2 3">
    <name type="scientific">Culter alburnus</name>
    <name type="common">Topmouth culter</name>
    <dbReference type="NCBI Taxonomy" id="194366"/>
    <lineage>
        <taxon>Eukaryota</taxon>
        <taxon>Metazoa</taxon>
        <taxon>Chordata</taxon>
        <taxon>Craniata</taxon>
        <taxon>Vertebrata</taxon>
        <taxon>Euteleostomi</taxon>
        <taxon>Actinopterygii</taxon>
        <taxon>Neopterygii</taxon>
        <taxon>Teleostei</taxon>
        <taxon>Ostariophysi</taxon>
        <taxon>Cypriniformes</taxon>
        <taxon>Xenocyprididae</taxon>
        <taxon>Xenocypridinae</taxon>
        <taxon>Culter</taxon>
    </lineage>
</organism>
<accession>A0AAW2AVH1</accession>
<reference evidence="2 3" key="1">
    <citation type="submission" date="2024-05" db="EMBL/GenBank/DDBJ databases">
        <title>A high-quality chromosomal-level genome assembly of Topmouth culter (Culter alburnus).</title>
        <authorList>
            <person name="Zhao H."/>
        </authorList>
    </citation>
    <scope>NUCLEOTIDE SEQUENCE [LARGE SCALE GENOMIC DNA]</scope>
    <source>
        <strain evidence="2">CATC2023</strain>
        <tissue evidence="2">Muscle</tissue>
    </source>
</reference>
<protein>
    <submittedName>
        <fullName evidence="2">Uncharacterized protein</fullName>
    </submittedName>
</protein>
<sequence>MAERGLARHRFALRTILIRLSPKKRRAEKREKQERETSENQFSEQRPMCSLVARDRRANEREERETENERIEVLSRCLVERLGG</sequence>
<dbReference type="EMBL" id="JAWDJR010000004">
    <property type="protein sequence ID" value="KAK9976080.1"/>
    <property type="molecule type" value="Genomic_DNA"/>
</dbReference>
<name>A0AAW2AVH1_CULAL</name>
<keyword evidence="3" id="KW-1185">Reference proteome</keyword>
<comment type="caution">
    <text evidence="2">The sequence shown here is derived from an EMBL/GenBank/DDBJ whole genome shotgun (WGS) entry which is preliminary data.</text>
</comment>
<dbReference type="Proteomes" id="UP001479290">
    <property type="component" value="Unassembled WGS sequence"/>
</dbReference>
<gene>
    <name evidence="2" type="ORF">ABG768_021295</name>
</gene>
<evidence type="ECO:0000313" key="2">
    <source>
        <dbReference type="EMBL" id="KAK9976080.1"/>
    </source>
</evidence>
<proteinExistence type="predicted"/>
<evidence type="ECO:0000256" key="1">
    <source>
        <dbReference type="SAM" id="MobiDB-lite"/>
    </source>
</evidence>
<dbReference type="AlphaFoldDB" id="A0AAW2AVH1"/>
<evidence type="ECO:0000313" key="3">
    <source>
        <dbReference type="Proteomes" id="UP001479290"/>
    </source>
</evidence>
<feature type="non-terminal residue" evidence="2">
    <location>
        <position position="84"/>
    </location>
</feature>